<sequence length="492" mass="53427">MKSNTLLKVIVVGVVAFIAVLIFGTSSSKNTNNNHDPSLELTAEEARALGIEGDTAKDTLATLLGQMKATRSEIKDVKDKNDNLLKENARLKEREEIFDQQIRKAVSDATLNARKEIEKAQEAANKNFDNKTKGIMDKFNFLQGKIGDLNNTQQQALPIGGSQVEEETIGTIWIEPNDAQIVDPRASQKNTGFAFPNAFSSTVSEKQQSFNDSLDQVKKPLELRKVQYTDADRFKDEKPMYTIAQNSTFMGSLAMTALIGRVPVDGTVNDPYPFKVLVGKDNLAANGFDLPEVTGAVMSGTATGDWTLSCVRGQIESITFIFEDGTIRTVPEPEKVSRSNGSSNNSSNSNTSKIKGGLGYISDPIGIPCVSGERKSNAKEYIGTQSLITAAGAGLASVLSKDDKGSNGGYYSSGNNSTSSDRNGALNTILSGGVEDVRNWINKLYGEAFAAIYVAPHAEIAVHIDQEIMIDYELNGRKVRHNEQIIKNTHLD</sequence>
<keyword evidence="3" id="KW-0472">Membrane</keyword>
<dbReference type="AlphaFoldDB" id="A0A974NI85"/>
<reference evidence="4 5" key="1">
    <citation type="submission" date="2021-01" db="EMBL/GenBank/DDBJ databases">
        <title>Entomomonas sp. F2A isolated from a house cricket (Acheta domesticus).</title>
        <authorList>
            <person name="Spergser J."/>
            <person name="Busse H.-J."/>
        </authorList>
    </citation>
    <scope>NUCLEOTIDE SEQUENCE [LARGE SCALE GENOMIC DNA]</scope>
    <source>
        <strain evidence="4 5">F2A</strain>
    </source>
</reference>
<feature type="compositionally biased region" description="Low complexity" evidence="2">
    <location>
        <begin position="338"/>
        <end position="352"/>
    </location>
</feature>
<feature type="region of interest" description="Disordered" evidence="2">
    <location>
        <begin position="331"/>
        <end position="355"/>
    </location>
</feature>
<dbReference type="Proteomes" id="UP000595278">
    <property type="component" value="Chromosome"/>
</dbReference>
<evidence type="ECO:0000256" key="3">
    <source>
        <dbReference type="SAM" id="Phobius"/>
    </source>
</evidence>
<keyword evidence="5" id="KW-1185">Reference proteome</keyword>
<evidence type="ECO:0000313" key="4">
    <source>
        <dbReference type="EMBL" id="QQP86852.1"/>
    </source>
</evidence>
<proteinExistence type="predicted"/>
<dbReference type="KEGG" id="eaz:JHT90_06315"/>
<protein>
    <submittedName>
        <fullName evidence="4">TIGR03752 family integrating conjugative element protein</fullName>
    </submittedName>
</protein>
<evidence type="ECO:0000256" key="1">
    <source>
        <dbReference type="SAM" id="Coils"/>
    </source>
</evidence>
<dbReference type="RefSeq" id="WP_201095305.1">
    <property type="nucleotide sequence ID" value="NZ_CP067393.1"/>
</dbReference>
<feature type="coiled-coil region" evidence="1">
    <location>
        <begin position="60"/>
        <end position="101"/>
    </location>
</feature>
<keyword evidence="3" id="KW-0812">Transmembrane</keyword>
<dbReference type="EMBL" id="CP067393">
    <property type="protein sequence ID" value="QQP86852.1"/>
    <property type="molecule type" value="Genomic_DNA"/>
</dbReference>
<name>A0A974NI85_9GAMM</name>
<evidence type="ECO:0000313" key="5">
    <source>
        <dbReference type="Proteomes" id="UP000595278"/>
    </source>
</evidence>
<organism evidence="4 5">
    <name type="scientific">Entomomonas asaccharolytica</name>
    <dbReference type="NCBI Taxonomy" id="2785331"/>
    <lineage>
        <taxon>Bacteria</taxon>
        <taxon>Pseudomonadati</taxon>
        <taxon>Pseudomonadota</taxon>
        <taxon>Gammaproteobacteria</taxon>
        <taxon>Pseudomonadales</taxon>
        <taxon>Pseudomonadaceae</taxon>
        <taxon>Entomomonas</taxon>
    </lineage>
</organism>
<keyword evidence="3" id="KW-1133">Transmembrane helix</keyword>
<evidence type="ECO:0000256" key="2">
    <source>
        <dbReference type="SAM" id="MobiDB-lite"/>
    </source>
</evidence>
<dbReference type="NCBIfam" id="TIGR03752">
    <property type="entry name" value="conj_TIGR03752"/>
    <property type="match status" value="1"/>
</dbReference>
<keyword evidence="1" id="KW-0175">Coiled coil</keyword>
<accession>A0A974NI85</accession>
<gene>
    <name evidence="4" type="ORF">JHT90_06315</name>
</gene>
<feature type="transmembrane region" description="Helical" evidence="3">
    <location>
        <begin position="7"/>
        <end position="25"/>
    </location>
</feature>
<dbReference type="InterPro" id="IPR021207">
    <property type="entry name" value="Integr_conj_element_PFL4705"/>
</dbReference>